<dbReference type="RefSeq" id="WP_084577050.1">
    <property type="nucleotide sequence ID" value="NZ_CP155572.1"/>
</dbReference>
<evidence type="ECO:0000313" key="1">
    <source>
        <dbReference type="EMBL" id="SMC96296.1"/>
    </source>
</evidence>
<dbReference type="STRING" id="112901.SAMN04488500_115103"/>
<sequence length="118" mass="12782">MTEKQPVILCGKSVLIDGLALTLGNKSDFRVITAIDTTEAGQMMETVEPAAVIVDSAAGRDGFETLIRRYPAALVIAVNPENGATMVYSQDQVRNVDDLQTMIQKHLISEQYRSAPGT</sequence>
<reference evidence="1 2" key="1">
    <citation type="submission" date="2017-04" db="EMBL/GenBank/DDBJ databases">
        <authorList>
            <person name="Afonso C.L."/>
            <person name="Miller P.J."/>
            <person name="Scott M.A."/>
            <person name="Spackman E."/>
            <person name="Goraichik I."/>
            <person name="Dimitrov K.M."/>
            <person name="Suarez D.L."/>
            <person name="Swayne D.E."/>
        </authorList>
    </citation>
    <scope>NUCLEOTIDE SEQUENCE [LARGE SCALE GENOMIC DNA]</scope>
    <source>
        <strain evidence="1 2">DSM 5090</strain>
    </source>
</reference>
<dbReference type="OrthoDB" id="1686773at2"/>
<dbReference type="Proteomes" id="UP000192738">
    <property type="component" value="Unassembled WGS sequence"/>
</dbReference>
<proteinExistence type="predicted"/>
<evidence type="ECO:0000313" key="2">
    <source>
        <dbReference type="Proteomes" id="UP000192738"/>
    </source>
</evidence>
<keyword evidence="2" id="KW-1185">Reference proteome</keyword>
<dbReference type="AlphaFoldDB" id="A0A1W2DH71"/>
<protein>
    <recommendedName>
        <fullName evidence="3">Response regulatory domain-containing protein</fullName>
    </recommendedName>
</protein>
<organism evidence="1 2">
    <name type="scientific">Sporomusa malonica</name>
    <dbReference type="NCBI Taxonomy" id="112901"/>
    <lineage>
        <taxon>Bacteria</taxon>
        <taxon>Bacillati</taxon>
        <taxon>Bacillota</taxon>
        <taxon>Negativicutes</taxon>
        <taxon>Selenomonadales</taxon>
        <taxon>Sporomusaceae</taxon>
        <taxon>Sporomusa</taxon>
    </lineage>
</organism>
<name>A0A1W2DH71_9FIRM</name>
<dbReference type="EMBL" id="FWXI01000015">
    <property type="protein sequence ID" value="SMC96296.1"/>
    <property type="molecule type" value="Genomic_DNA"/>
</dbReference>
<evidence type="ECO:0008006" key="3">
    <source>
        <dbReference type="Google" id="ProtNLM"/>
    </source>
</evidence>
<accession>A0A1W2DH71</accession>
<gene>
    <name evidence="1" type="ORF">SAMN04488500_115103</name>
</gene>